<accession>A0A7S0EUM3</accession>
<dbReference type="Gene3D" id="3.80.10.10">
    <property type="entry name" value="Ribonuclease Inhibitor"/>
    <property type="match status" value="1"/>
</dbReference>
<organism evidence="1">
    <name type="scientific">Phaeocystis antarctica</name>
    <dbReference type="NCBI Taxonomy" id="33657"/>
    <lineage>
        <taxon>Eukaryota</taxon>
        <taxon>Haptista</taxon>
        <taxon>Haptophyta</taxon>
        <taxon>Prymnesiophyceae</taxon>
        <taxon>Phaeocystales</taxon>
        <taxon>Phaeocystaceae</taxon>
        <taxon>Phaeocystis</taxon>
    </lineage>
</organism>
<dbReference type="InterPro" id="IPR032675">
    <property type="entry name" value="LRR_dom_sf"/>
</dbReference>
<dbReference type="SMART" id="SM00367">
    <property type="entry name" value="LRR_CC"/>
    <property type="match status" value="3"/>
</dbReference>
<dbReference type="EMBL" id="HBEP01022711">
    <property type="protein sequence ID" value="CAD8494002.1"/>
    <property type="molecule type" value="Transcribed_RNA"/>
</dbReference>
<reference evidence="1" key="1">
    <citation type="submission" date="2021-01" db="EMBL/GenBank/DDBJ databases">
        <authorList>
            <person name="Corre E."/>
            <person name="Pelletier E."/>
            <person name="Niang G."/>
            <person name="Scheremetjew M."/>
            <person name="Finn R."/>
            <person name="Kale V."/>
            <person name="Holt S."/>
            <person name="Cochrane G."/>
            <person name="Meng A."/>
            <person name="Brown T."/>
            <person name="Cohen L."/>
        </authorList>
    </citation>
    <scope>NUCLEOTIDE SEQUENCE</scope>
    <source>
        <strain evidence="1">CCMP1374</strain>
    </source>
</reference>
<dbReference type="SUPFAM" id="SSF52047">
    <property type="entry name" value="RNI-like"/>
    <property type="match status" value="1"/>
</dbReference>
<protein>
    <submittedName>
        <fullName evidence="1">Uncharacterized protein</fullName>
    </submittedName>
</protein>
<dbReference type="AlphaFoldDB" id="A0A7S0EUM3"/>
<evidence type="ECO:0000313" key="1">
    <source>
        <dbReference type="EMBL" id="CAD8494002.1"/>
    </source>
</evidence>
<gene>
    <name evidence="1" type="ORF">PANT1444_LOCUS12769</name>
</gene>
<dbReference type="InterPro" id="IPR006553">
    <property type="entry name" value="Leu-rich_rpt_Cys-con_subtyp"/>
</dbReference>
<sequence>MEEFPSLNADSIAAIVQLLPLAQRYAVARVSTSWRCGAVLALGSATRLDLRSHAKTLNDLQLAQLLAHCPHIVDLNLHGCTLLTDAALDKVAQYCSHLVAINISCVPGVGADAVERMCGSMVGLQSLELGGCRSISEADLVSRFGKYMDLGEEDGLDQVQG</sequence>
<name>A0A7S0EUM3_9EUKA</name>
<proteinExistence type="predicted"/>